<evidence type="ECO:0000259" key="6">
    <source>
        <dbReference type="Pfam" id="PF04542"/>
    </source>
</evidence>
<dbReference type="InterPro" id="IPR052704">
    <property type="entry name" value="ECF_Sigma-70_Domain"/>
</dbReference>
<evidence type="ECO:0000313" key="9">
    <source>
        <dbReference type="Proteomes" id="UP000316639"/>
    </source>
</evidence>
<dbReference type="InterPro" id="IPR013249">
    <property type="entry name" value="RNA_pol_sigma70_r4_t2"/>
</dbReference>
<evidence type="ECO:0000313" key="8">
    <source>
        <dbReference type="EMBL" id="TWP49538.1"/>
    </source>
</evidence>
<dbReference type="InterPro" id="IPR014284">
    <property type="entry name" value="RNA_pol_sigma-70_dom"/>
</dbReference>
<dbReference type="Pfam" id="PF04542">
    <property type="entry name" value="Sigma70_r2"/>
    <property type="match status" value="1"/>
</dbReference>
<dbReference type="GO" id="GO:0006352">
    <property type="term" value="P:DNA-templated transcription initiation"/>
    <property type="evidence" value="ECO:0007669"/>
    <property type="project" value="InterPro"/>
</dbReference>
<dbReference type="Pfam" id="PF08281">
    <property type="entry name" value="Sigma70_r4_2"/>
    <property type="match status" value="1"/>
</dbReference>
<evidence type="ECO:0000256" key="1">
    <source>
        <dbReference type="ARBA" id="ARBA00010641"/>
    </source>
</evidence>
<keyword evidence="3" id="KW-0805">Transcription regulation</keyword>
<comment type="subunit">
    <text evidence="2">Interacts transiently with the RNA polymerase catalytic core formed by RpoA, RpoB, RpoC and RpoZ (2 alpha, 1 beta, 1 beta' and 1 omega subunit) to form the RNA polymerase holoenzyme that can initiate transcription.</text>
</comment>
<keyword evidence="5" id="KW-0804">Transcription</keyword>
<accession>A0A563EQM5</accession>
<organism evidence="8 9">
    <name type="scientific">Lentzea tibetensis</name>
    <dbReference type="NCBI Taxonomy" id="2591470"/>
    <lineage>
        <taxon>Bacteria</taxon>
        <taxon>Bacillati</taxon>
        <taxon>Actinomycetota</taxon>
        <taxon>Actinomycetes</taxon>
        <taxon>Pseudonocardiales</taxon>
        <taxon>Pseudonocardiaceae</taxon>
        <taxon>Lentzea</taxon>
    </lineage>
</organism>
<dbReference type="InterPro" id="IPR007627">
    <property type="entry name" value="RNA_pol_sigma70_r2"/>
</dbReference>
<dbReference type="PANTHER" id="PTHR30173">
    <property type="entry name" value="SIGMA 19 FACTOR"/>
    <property type="match status" value="1"/>
</dbReference>
<dbReference type="Gene3D" id="3.10.450.50">
    <property type="match status" value="1"/>
</dbReference>
<proteinExistence type="inferred from homology"/>
<keyword evidence="4" id="KW-0731">Sigma factor</keyword>
<evidence type="ECO:0000256" key="3">
    <source>
        <dbReference type="ARBA" id="ARBA00023015"/>
    </source>
</evidence>
<comment type="caution">
    <text evidence="8">The sequence shown here is derived from an EMBL/GenBank/DDBJ whole genome shotgun (WGS) entry which is preliminary data.</text>
</comment>
<gene>
    <name evidence="8" type="ORF">FKR81_23660</name>
</gene>
<dbReference type="InterPro" id="IPR032710">
    <property type="entry name" value="NTF2-like_dom_sf"/>
</dbReference>
<sequence>MNTDDFEQHRTHLTAVAQRMLGSRVEAEDAVQEAWLRISTADTSGVDNPAGWLTTVVARVCLNMLRSRETRREEPLETHTPETVEGPEQDAVIADSVGLALLVVLDALSPAERLAFVLHDLFALPFDEIAPVVGKSTAATRQLASRARRRVQGAQPGQQAAKKEIVRAFMDAARGGDMGRLLELLDPDVVLRSDAAAAAMGSEALVVGQRDVAGALCGKAKAVRLALLDSAPGAVWTHRGELKVAFEFTIADGLITGIELVADPEYLAELEVEFLGRTAP</sequence>
<dbReference type="SUPFAM" id="SSF88946">
    <property type="entry name" value="Sigma2 domain of RNA polymerase sigma factors"/>
    <property type="match status" value="1"/>
</dbReference>
<dbReference type="AlphaFoldDB" id="A0A563EQM5"/>
<keyword evidence="9" id="KW-1185">Reference proteome</keyword>
<dbReference type="SUPFAM" id="SSF54427">
    <property type="entry name" value="NTF2-like"/>
    <property type="match status" value="1"/>
</dbReference>
<feature type="domain" description="RNA polymerase sigma-70 region 2" evidence="6">
    <location>
        <begin position="6"/>
        <end position="69"/>
    </location>
</feature>
<dbReference type="InterPro" id="IPR013325">
    <property type="entry name" value="RNA_pol_sigma_r2"/>
</dbReference>
<dbReference type="Proteomes" id="UP000316639">
    <property type="component" value="Unassembled WGS sequence"/>
</dbReference>
<reference evidence="8 9" key="1">
    <citation type="submission" date="2019-07" db="EMBL/GenBank/DDBJ databases">
        <title>Lentzea xizangensis sp. nov., isolated from Qinghai-Tibetan Plateau Soils.</title>
        <authorList>
            <person name="Huang J."/>
        </authorList>
    </citation>
    <scope>NUCLEOTIDE SEQUENCE [LARGE SCALE GENOMIC DNA]</scope>
    <source>
        <strain evidence="8 9">FXJ1.1311</strain>
    </source>
</reference>
<evidence type="ECO:0000256" key="5">
    <source>
        <dbReference type="ARBA" id="ARBA00023163"/>
    </source>
</evidence>
<dbReference type="SUPFAM" id="SSF88659">
    <property type="entry name" value="Sigma3 and sigma4 domains of RNA polymerase sigma factors"/>
    <property type="match status" value="1"/>
</dbReference>
<evidence type="ECO:0000259" key="7">
    <source>
        <dbReference type="Pfam" id="PF08281"/>
    </source>
</evidence>
<comment type="similarity">
    <text evidence="1">Belongs to the sigma-70 factor family. ECF subfamily.</text>
</comment>
<dbReference type="PANTHER" id="PTHR30173:SF43">
    <property type="entry name" value="ECF RNA POLYMERASE SIGMA FACTOR SIGI-RELATED"/>
    <property type="match status" value="1"/>
</dbReference>
<protein>
    <submittedName>
        <fullName evidence="8">Sigma-70 family RNA polymerase sigma factor</fullName>
    </submittedName>
</protein>
<dbReference type="EMBL" id="VOBR01000015">
    <property type="protein sequence ID" value="TWP49538.1"/>
    <property type="molecule type" value="Genomic_DNA"/>
</dbReference>
<dbReference type="NCBIfam" id="TIGR02937">
    <property type="entry name" value="sigma70-ECF"/>
    <property type="match status" value="1"/>
</dbReference>
<dbReference type="OrthoDB" id="3211555at2"/>
<dbReference type="InterPro" id="IPR013324">
    <property type="entry name" value="RNA_pol_sigma_r3/r4-like"/>
</dbReference>
<dbReference type="InterPro" id="IPR036388">
    <property type="entry name" value="WH-like_DNA-bd_sf"/>
</dbReference>
<dbReference type="RefSeq" id="WP_146354474.1">
    <property type="nucleotide sequence ID" value="NZ_VOBR01000015.1"/>
</dbReference>
<evidence type="ECO:0000256" key="2">
    <source>
        <dbReference type="ARBA" id="ARBA00011344"/>
    </source>
</evidence>
<dbReference type="GO" id="GO:0003677">
    <property type="term" value="F:DNA binding"/>
    <property type="evidence" value="ECO:0007669"/>
    <property type="project" value="InterPro"/>
</dbReference>
<dbReference type="Gene3D" id="1.10.1740.10">
    <property type="match status" value="1"/>
</dbReference>
<dbReference type="GO" id="GO:0016987">
    <property type="term" value="F:sigma factor activity"/>
    <property type="evidence" value="ECO:0007669"/>
    <property type="project" value="UniProtKB-KW"/>
</dbReference>
<evidence type="ECO:0000256" key="4">
    <source>
        <dbReference type="ARBA" id="ARBA00023082"/>
    </source>
</evidence>
<name>A0A563EQM5_9PSEU</name>
<feature type="domain" description="RNA polymerase sigma factor 70 region 4 type 2" evidence="7">
    <location>
        <begin position="100"/>
        <end position="150"/>
    </location>
</feature>
<dbReference type="Gene3D" id="1.10.10.10">
    <property type="entry name" value="Winged helix-like DNA-binding domain superfamily/Winged helix DNA-binding domain"/>
    <property type="match status" value="1"/>
</dbReference>